<evidence type="ECO:0000256" key="1">
    <source>
        <dbReference type="SAM" id="MobiDB-lite"/>
    </source>
</evidence>
<dbReference type="EMBL" id="AXCM01001086">
    <property type="status" value="NOT_ANNOTATED_CDS"/>
    <property type="molecule type" value="Genomic_DNA"/>
</dbReference>
<organism evidence="2 3">
    <name type="scientific">Anopheles culicifacies</name>
    <dbReference type="NCBI Taxonomy" id="139723"/>
    <lineage>
        <taxon>Eukaryota</taxon>
        <taxon>Metazoa</taxon>
        <taxon>Ecdysozoa</taxon>
        <taxon>Arthropoda</taxon>
        <taxon>Hexapoda</taxon>
        <taxon>Insecta</taxon>
        <taxon>Pterygota</taxon>
        <taxon>Neoptera</taxon>
        <taxon>Endopterygota</taxon>
        <taxon>Diptera</taxon>
        <taxon>Nematocera</taxon>
        <taxon>Culicoidea</taxon>
        <taxon>Culicidae</taxon>
        <taxon>Anophelinae</taxon>
        <taxon>Anopheles</taxon>
        <taxon>culicifacies species complex</taxon>
    </lineage>
</organism>
<accession>A0A182MW68</accession>
<feature type="region of interest" description="Disordered" evidence="1">
    <location>
        <begin position="207"/>
        <end position="235"/>
    </location>
</feature>
<dbReference type="EnsemblMetazoa" id="ACUA027755-RA">
    <property type="protein sequence ID" value="ACUA027755-PA"/>
    <property type="gene ID" value="ACUA027755"/>
</dbReference>
<feature type="compositionally biased region" description="Basic residues" evidence="1">
    <location>
        <begin position="122"/>
        <end position="132"/>
    </location>
</feature>
<name>A0A182MW68_9DIPT</name>
<proteinExistence type="predicted"/>
<evidence type="ECO:0000313" key="2">
    <source>
        <dbReference type="EnsemblMetazoa" id="ACUA027755-PA"/>
    </source>
</evidence>
<dbReference type="Proteomes" id="UP000075883">
    <property type="component" value="Unassembled WGS sequence"/>
</dbReference>
<dbReference type="VEuPathDB" id="VectorBase:ACUA027755"/>
<reference evidence="3" key="1">
    <citation type="submission" date="2013-09" db="EMBL/GenBank/DDBJ databases">
        <title>The Genome Sequence of Anopheles culicifacies species A.</title>
        <authorList>
            <consortium name="The Broad Institute Genomics Platform"/>
            <person name="Neafsey D.E."/>
            <person name="Besansky N."/>
            <person name="Howell P."/>
            <person name="Walton C."/>
            <person name="Young S.K."/>
            <person name="Zeng Q."/>
            <person name="Gargeya S."/>
            <person name="Fitzgerald M."/>
            <person name="Haas B."/>
            <person name="Abouelleil A."/>
            <person name="Allen A.W."/>
            <person name="Alvarado L."/>
            <person name="Arachchi H.M."/>
            <person name="Berlin A.M."/>
            <person name="Chapman S.B."/>
            <person name="Gainer-Dewar J."/>
            <person name="Goldberg J."/>
            <person name="Griggs A."/>
            <person name="Gujja S."/>
            <person name="Hansen M."/>
            <person name="Howarth C."/>
            <person name="Imamovic A."/>
            <person name="Ireland A."/>
            <person name="Larimer J."/>
            <person name="McCowan C."/>
            <person name="Murphy C."/>
            <person name="Pearson M."/>
            <person name="Poon T.W."/>
            <person name="Priest M."/>
            <person name="Roberts A."/>
            <person name="Saif S."/>
            <person name="Shea T."/>
            <person name="Sisk P."/>
            <person name="Sykes S."/>
            <person name="Wortman J."/>
            <person name="Nusbaum C."/>
            <person name="Birren B."/>
        </authorList>
    </citation>
    <scope>NUCLEOTIDE SEQUENCE [LARGE SCALE GENOMIC DNA]</scope>
    <source>
        <strain evidence="3">A-37</strain>
    </source>
</reference>
<protein>
    <submittedName>
        <fullName evidence="2">Uncharacterized protein</fullName>
    </submittedName>
</protein>
<feature type="compositionally biased region" description="Polar residues" evidence="1">
    <location>
        <begin position="210"/>
        <end position="225"/>
    </location>
</feature>
<sequence length="235" mass="26106">MIYLVVAGVILFAYLFLYDWWTSYDFGKASNKPSYIVRHGAVHKPTEVAVATAQQTERACDTTTGDGCDTEPPIGATVLTNGNATAEDQPLPNVGATVDQLSQQLKQVSLTNANFLYDRPQPRRQQKQKRLNRPQDRPCFVNGQQEQNPGTSPVDTNDNHIKMDGANETEAVPMSEDNSSVGKERASFIVGEEDSQLDDELEANDAFPQTMENGSGLRSCSSYEMNLTEKRRRLR</sequence>
<keyword evidence="3" id="KW-1185">Reference proteome</keyword>
<feature type="region of interest" description="Disordered" evidence="1">
    <location>
        <begin position="114"/>
        <end position="162"/>
    </location>
</feature>
<reference evidence="2" key="2">
    <citation type="submission" date="2020-05" db="UniProtKB">
        <authorList>
            <consortium name="EnsemblMetazoa"/>
        </authorList>
    </citation>
    <scope>IDENTIFICATION</scope>
    <source>
        <strain evidence="2">A-37</strain>
    </source>
</reference>
<dbReference type="AlphaFoldDB" id="A0A182MW68"/>
<feature type="compositionally biased region" description="Polar residues" evidence="1">
    <location>
        <begin position="142"/>
        <end position="156"/>
    </location>
</feature>
<evidence type="ECO:0000313" key="3">
    <source>
        <dbReference type="Proteomes" id="UP000075883"/>
    </source>
</evidence>